<dbReference type="Proteomes" id="UP000295783">
    <property type="component" value="Unassembled WGS sequence"/>
</dbReference>
<keyword evidence="4" id="KW-1185">Reference proteome</keyword>
<keyword evidence="2" id="KW-0732">Signal</keyword>
<feature type="chain" id="PRO_5020935164" description="Lipoprotein" evidence="2">
    <location>
        <begin position="19"/>
        <end position="166"/>
    </location>
</feature>
<proteinExistence type="predicted"/>
<feature type="signal peptide" evidence="2">
    <location>
        <begin position="1"/>
        <end position="18"/>
    </location>
</feature>
<accession>A0A4V6PXH3</accession>
<evidence type="ECO:0000313" key="3">
    <source>
        <dbReference type="EMBL" id="TDQ80431.1"/>
    </source>
</evidence>
<sequence length="166" mass="17926">MRHPHPLAACLLASLWLAGCTSTELLSKPDITARIDQPPMVMSGCLNEQLAVQFPGTYPDLQQFGPKAEISLYAPRGGLIAFVTVEPHPNGKSLVKYYNGDLYWPTHQVSGVYPDMMRDNWHRVEAALRACAPVTAQLPPPAANPAAPPQPAPPAILTPTVTSQPL</sequence>
<evidence type="ECO:0000256" key="2">
    <source>
        <dbReference type="SAM" id="SignalP"/>
    </source>
</evidence>
<evidence type="ECO:0000256" key="1">
    <source>
        <dbReference type="SAM" id="MobiDB-lite"/>
    </source>
</evidence>
<organism evidence="3 4">
    <name type="scientific">Dongia mobilis</name>
    <dbReference type="NCBI Taxonomy" id="578943"/>
    <lineage>
        <taxon>Bacteria</taxon>
        <taxon>Pseudomonadati</taxon>
        <taxon>Pseudomonadota</taxon>
        <taxon>Alphaproteobacteria</taxon>
        <taxon>Rhodospirillales</taxon>
        <taxon>Dongiaceae</taxon>
        <taxon>Dongia</taxon>
    </lineage>
</organism>
<reference evidence="3 4" key="1">
    <citation type="submission" date="2019-03" db="EMBL/GenBank/DDBJ databases">
        <title>Genomic Encyclopedia of Type Strains, Phase III (KMG-III): the genomes of soil and plant-associated and newly described type strains.</title>
        <authorList>
            <person name="Whitman W."/>
        </authorList>
    </citation>
    <scope>NUCLEOTIDE SEQUENCE [LARGE SCALE GENOMIC DNA]</scope>
    <source>
        <strain evidence="3 4">CGMCC 1.7660</strain>
    </source>
</reference>
<evidence type="ECO:0000313" key="4">
    <source>
        <dbReference type="Proteomes" id="UP000295783"/>
    </source>
</evidence>
<name>A0A4V6PXH3_9PROT</name>
<feature type="compositionally biased region" description="Pro residues" evidence="1">
    <location>
        <begin position="139"/>
        <end position="156"/>
    </location>
</feature>
<dbReference type="EMBL" id="SNYW01000011">
    <property type="protein sequence ID" value="TDQ80431.1"/>
    <property type="molecule type" value="Genomic_DNA"/>
</dbReference>
<feature type="region of interest" description="Disordered" evidence="1">
    <location>
        <begin position="139"/>
        <end position="166"/>
    </location>
</feature>
<protein>
    <recommendedName>
        <fullName evidence="5">Lipoprotein</fullName>
    </recommendedName>
</protein>
<comment type="caution">
    <text evidence="3">The sequence shown here is derived from an EMBL/GenBank/DDBJ whole genome shotgun (WGS) entry which is preliminary data.</text>
</comment>
<gene>
    <name evidence="3" type="ORF">A8950_2961</name>
</gene>
<evidence type="ECO:0008006" key="5">
    <source>
        <dbReference type="Google" id="ProtNLM"/>
    </source>
</evidence>
<dbReference type="AlphaFoldDB" id="A0A4V6PXH3"/>
<dbReference type="PROSITE" id="PS51257">
    <property type="entry name" value="PROKAR_LIPOPROTEIN"/>
    <property type="match status" value="1"/>
</dbReference>
<dbReference type="OrthoDB" id="9906048at2"/>
<dbReference type="RefSeq" id="WP_133614428.1">
    <property type="nucleotide sequence ID" value="NZ_SNYW01000011.1"/>
</dbReference>